<dbReference type="AlphaFoldDB" id="A0AB34L5A4"/>
<keyword evidence="1" id="KW-1133">Transmembrane helix</keyword>
<proteinExistence type="predicted"/>
<accession>A0AB34L5A4</accession>
<evidence type="ECO:0000313" key="2">
    <source>
        <dbReference type="EMBL" id="KDS35609.1"/>
    </source>
</evidence>
<sequence>MFLLYTRKSQKYGFHINRNGKNAKKVYYRSHFCLIYEIICIFAEVKNTYKLL</sequence>
<feature type="transmembrane region" description="Helical" evidence="1">
    <location>
        <begin position="26"/>
        <end position="45"/>
    </location>
</feature>
<keyword evidence="1" id="KW-0812">Transmembrane</keyword>
<reference evidence="2 3" key="1">
    <citation type="submission" date="2014-04" db="EMBL/GenBank/DDBJ databases">
        <authorList>
            <person name="Sears C."/>
            <person name="Carroll K."/>
            <person name="Sack B.R."/>
            <person name="Qadri F."/>
            <person name="Myers L.L."/>
            <person name="Chung G.-T."/>
            <person name="Escheverria P."/>
            <person name="Fraser C.M."/>
            <person name="Sadzewicz L."/>
            <person name="Shefchek K.A."/>
            <person name="Tallon L."/>
            <person name="Das S.P."/>
            <person name="Daugherty S."/>
            <person name="Mongodin E.F."/>
        </authorList>
    </citation>
    <scope>NUCLEOTIDE SEQUENCE [LARGE SCALE GENOMIC DNA]</scope>
    <source>
        <strain evidence="2 3">3776 D15 i</strain>
    </source>
</reference>
<dbReference type="Proteomes" id="UP000027850">
    <property type="component" value="Unassembled WGS sequence"/>
</dbReference>
<evidence type="ECO:0000313" key="3">
    <source>
        <dbReference type="Proteomes" id="UP000027850"/>
    </source>
</evidence>
<keyword evidence="1" id="KW-0472">Membrane</keyword>
<name>A0AB34L5A4_PARDI</name>
<protein>
    <submittedName>
        <fullName evidence="2">Uncharacterized protein</fullName>
    </submittedName>
</protein>
<gene>
    <name evidence="2" type="ORF">M091_2291</name>
</gene>
<evidence type="ECO:0000256" key="1">
    <source>
        <dbReference type="SAM" id="Phobius"/>
    </source>
</evidence>
<dbReference type="EMBL" id="JNHK01000094">
    <property type="protein sequence ID" value="KDS35609.1"/>
    <property type="molecule type" value="Genomic_DNA"/>
</dbReference>
<organism evidence="2 3">
    <name type="scientific">Parabacteroides distasonis str. 3776 D15 i</name>
    <dbReference type="NCBI Taxonomy" id="1339342"/>
    <lineage>
        <taxon>Bacteria</taxon>
        <taxon>Pseudomonadati</taxon>
        <taxon>Bacteroidota</taxon>
        <taxon>Bacteroidia</taxon>
        <taxon>Bacteroidales</taxon>
        <taxon>Tannerellaceae</taxon>
        <taxon>Parabacteroides</taxon>
    </lineage>
</organism>
<comment type="caution">
    <text evidence="2">The sequence shown here is derived from an EMBL/GenBank/DDBJ whole genome shotgun (WGS) entry which is preliminary data.</text>
</comment>